<proteinExistence type="predicted"/>
<evidence type="ECO:0000256" key="1">
    <source>
        <dbReference type="SAM" id="Phobius"/>
    </source>
</evidence>
<dbReference type="AlphaFoldDB" id="A0A7V9AA21"/>
<accession>A0A7V9AA21</accession>
<feature type="transmembrane region" description="Helical" evidence="1">
    <location>
        <begin position="90"/>
        <end position="112"/>
    </location>
</feature>
<gene>
    <name evidence="2" type="ORF">H0921_00075</name>
</gene>
<reference evidence="2 3" key="1">
    <citation type="submission" date="2020-07" db="EMBL/GenBank/DDBJ databases">
        <title>Thermogemmata thermophila gen. nov., sp. nov., a novel moderate thermophilic planctomycete from a Kamchatka hot spring.</title>
        <authorList>
            <person name="Elcheninov A.G."/>
            <person name="Podosokorskaya O.A."/>
            <person name="Kovaleva O.L."/>
            <person name="Novikov A."/>
            <person name="Bonch-Osmolovskaya E.A."/>
            <person name="Toshchakov S.V."/>
            <person name="Kublanov I.V."/>
        </authorList>
    </citation>
    <scope>NUCLEOTIDE SEQUENCE [LARGE SCALE GENOMIC DNA]</scope>
    <source>
        <strain evidence="2 3">2918</strain>
    </source>
</reference>
<protein>
    <submittedName>
        <fullName evidence="2">Uncharacterized protein</fullName>
    </submittedName>
</protein>
<name>A0A7V9AA21_9BACT</name>
<comment type="caution">
    <text evidence="2">The sequence shown here is derived from an EMBL/GenBank/DDBJ whole genome shotgun (WGS) entry which is preliminary data.</text>
</comment>
<organism evidence="2 3">
    <name type="scientific">Thermogemmata fonticola</name>
    <dbReference type="NCBI Taxonomy" id="2755323"/>
    <lineage>
        <taxon>Bacteria</taxon>
        <taxon>Pseudomonadati</taxon>
        <taxon>Planctomycetota</taxon>
        <taxon>Planctomycetia</taxon>
        <taxon>Gemmatales</taxon>
        <taxon>Gemmataceae</taxon>
        <taxon>Thermogemmata</taxon>
    </lineage>
</organism>
<evidence type="ECO:0000313" key="3">
    <source>
        <dbReference type="Proteomes" id="UP000542342"/>
    </source>
</evidence>
<feature type="transmembrane region" description="Helical" evidence="1">
    <location>
        <begin position="46"/>
        <end position="70"/>
    </location>
</feature>
<evidence type="ECO:0000313" key="2">
    <source>
        <dbReference type="EMBL" id="MBA2224558.1"/>
    </source>
</evidence>
<dbReference type="EMBL" id="JACEFB010000001">
    <property type="protein sequence ID" value="MBA2224558.1"/>
    <property type="molecule type" value="Genomic_DNA"/>
</dbReference>
<keyword evidence="1" id="KW-0812">Transmembrane</keyword>
<sequence length="116" mass="13388">MPLAVVAIFCTGPLWLLIAVAMSVGLEGKYYQWRVIRAPWRLRWRWIVAGSVLSSSILLMLLPTLALAIKEAQPRLEWHLYILCLLYYELFWESVFASVALFLGSFFAPGLLRRMK</sequence>
<feature type="transmembrane region" description="Helical" evidence="1">
    <location>
        <begin position="6"/>
        <end position="26"/>
    </location>
</feature>
<dbReference type="RefSeq" id="WP_194536002.1">
    <property type="nucleotide sequence ID" value="NZ_JACEFB010000001.1"/>
</dbReference>
<keyword evidence="3" id="KW-1185">Reference proteome</keyword>
<keyword evidence="1" id="KW-0472">Membrane</keyword>
<keyword evidence="1" id="KW-1133">Transmembrane helix</keyword>
<dbReference type="Proteomes" id="UP000542342">
    <property type="component" value="Unassembled WGS sequence"/>
</dbReference>